<reference evidence="1 2" key="1">
    <citation type="journal article" date="2013" name="J. Virol.">
        <title>Insights into head-tailed viruses infecting extremely halophilic archaea.</title>
        <authorList>
            <person name="Pietila M.K."/>
            <person name="Laurinmaki P."/>
            <person name="Russell D.A."/>
            <person name="Ko C.C."/>
            <person name="Jacobs-Sera D."/>
            <person name="Butcher S.J."/>
            <person name="Bamford D.H."/>
            <person name="Hendrix R.W."/>
        </authorList>
    </citation>
    <scope>NUCLEOTIDE SEQUENCE [LARGE SCALE GENOMIC DNA]</scope>
</reference>
<proteinExistence type="predicted"/>
<organism evidence="1 2">
    <name type="scientific">Halorubrum sodomense tailed virus 2</name>
    <dbReference type="NCBI Taxonomy" id="1262527"/>
    <lineage>
        <taxon>Viruses</taxon>
        <taxon>Duplodnaviria</taxon>
        <taxon>Heunggongvirae</taxon>
        <taxon>Uroviricota</taxon>
        <taxon>Caudoviricetes</taxon>
        <taxon>Thumleimavirales</taxon>
        <taxon>Hafunaviridae</taxon>
        <taxon>Mincapvirus</taxon>
        <taxon>Mincapvirus eilatense</taxon>
        <taxon>Mincapvirus HSTV2</taxon>
    </lineage>
</organism>
<gene>
    <name evidence="1" type="primary">69</name>
    <name evidence="1" type="ORF">HSTV2_69</name>
</gene>
<keyword evidence="2" id="KW-1185">Reference proteome</keyword>
<dbReference type="RefSeq" id="YP_007379148.1">
    <property type="nucleotide sequence ID" value="NC_020159.1"/>
</dbReference>
<accession>L7TNA3</accession>
<dbReference type="OrthoDB" id="31574at10239"/>
<dbReference type="Proteomes" id="UP000011138">
    <property type="component" value="Segment"/>
</dbReference>
<dbReference type="EMBL" id="KC117376">
    <property type="protein sequence ID" value="AGC34337.1"/>
    <property type="molecule type" value="Genomic_DNA"/>
</dbReference>
<name>L7TNA3_9CAUD</name>
<sequence>MNLTVAIASVVAALSPFRSTAPERPISGAEAVEAAISEVEAITDRVFEATLGEPDIKDFGGYFQPDWKVVVPVSASDYEDPGSLVFDLPRGRNDDDSLLYVLMDAVGADEIADIRGATVPMEIVGGNPMVLWDAVRADDADDEELAEAYKAAAERDNEDDVPGWEDDE</sequence>
<protein>
    <submittedName>
        <fullName evidence="1">Uncharacterized protein</fullName>
    </submittedName>
</protein>
<evidence type="ECO:0000313" key="2">
    <source>
        <dbReference type="Proteomes" id="UP000011138"/>
    </source>
</evidence>
<dbReference type="GeneID" id="14477242"/>
<dbReference type="KEGG" id="vg:14477242"/>
<evidence type="ECO:0000313" key="1">
    <source>
        <dbReference type="EMBL" id="AGC34337.1"/>
    </source>
</evidence>